<dbReference type="OrthoDB" id="197151at2157"/>
<dbReference type="Proteomes" id="UP000217784">
    <property type="component" value="Unassembled WGS sequence"/>
</dbReference>
<dbReference type="InterPro" id="IPR050855">
    <property type="entry name" value="NDM-1-like"/>
</dbReference>
<evidence type="ECO:0000313" key="3">
    <source>
        <dbReference type="Proteomes" id="UP000217784"/>
    </source>
</evidence>
<dbReference type="Gene3D" id="3.60.15.10">
    <property type="entry name" value="Ribonuclease Z/Hydroxyacylglutathione hydrolase-like"/>
    <property type="match status" value="1"/>
</dbReference>
<keyword evidence="3" id="KW-1185">Reference proteome</keyword>
<dbReference type="InterPro" id="IPR001279">
    <property type="entry name" value="Metallo-B-lactamas"/>
</dbReference>
<feature type="domain" description="Metallo-beta-lactamase" evidence="1">
    <location>
        <begin position="15"/>
        <end position="195"/>
    </location>
</feature>
<gene>
    <name evidence="2" type="ORF">ASJ80_14175</name>
</gene>
<accession>A0A2A2H952</accession>
<evidence type="ECO:0000313" key="2">
    <source>
        <dbReference type="EMBL" id="PAV05991.1"/>
    </source>
</evidence>
<dbReference type="GO" id="GO:0016787">
    <property type="term" value="F:hydrolase activity"/>
    <property type="evidence" value="ECO:0007669"/>
    <property type="project" value="UniProtKB-KW"/>
</dbReference>
<dbReference type="SUPFAM" id="SSF56281">
    <property type="entry name" value="Metallo-hydrolase/oxidoreductase"/>
    <property type="match status" value="1"/>
</dbReference>
<dbReference type="InterPro" id="IPR036866">
    <property type="entry name" value="RibonucZ/Hydroxyglut_hydro"/>
</dbReference>
<dbReference type="AlphaFoldDB" id="A0A2A2H952"/>
<dbReference type="PANTHER" id="PTHR42951">
    <property type="entry name" value="METALLO-BETA-LACTAMASE DOMAIN-CONTAINING"/>
    <property type="match status" value="1"/>
</dbReference>
<dbReference type="PANTHER" id="PTHR42951:SF17">
    <property type="entry name" value="METALLO-BETA-LACTAMASE DOMAIN-CONTAINING PROTEIN"/>
    <property type="match status" value="1"/>
</dbReference>
<reference evidence="2 3" key="1">
    <citation type="journal article" date="2017" name="BMC Genomics">
        <title>Genomic analysis of methanogenic archaea reveals a shift towards energy conservation.</title>
        <authorList>
            <person name="Gilmore S.P."/>
            <person name="Henske J.K."/>
            <person name="Sexton J.A."/>
            <person name="Solomon K.V."/>
            <person name="Seppala S."/>
            <person name="Yoo J.I."/>
            <person name="Huyett L.M."/>
            <person name="Pressman A."/>
            <person name="Cogan J.Z."/>
            <person name="Kivenson V."/>
            <person name="Peng X."/>
            <person name="Tan Y."/>
            <person name="Valentine D.L."/>
            <person name="O'Malley M.A."/>
        </authorList>
    </citation>
    <scope>NUCLEOTIDE SEQUENCE [LARGE SCALE GENOMIC DNA]</scope>
    <source>
        <strain evidence="2 3">M.o.H.</strain>
    </source>
</reference>
<dbReference type="CDD" id="cd07721">
    <property type="entry name" value="yflN-like_MBL-fold"/>
    <property type="match status" value="1"/>
</dbReference>
<organism evidence="2 3">
    <name type="scientific">Methanobacterium bryantii</name>
    <dbReference type="NCBI Taxonomy" id="2161"/>
    <lineage>
        <taxon>Archaea</taxon>
        <taxon>Methanobacteriati</taxon>
        <taxon>Methanobacteriota</taxon>
        <taxon>Methanomada group</taxon>
        <taxon>Methanobacteria</taxon>
        <taxon>Methanobacteriales</taxon>
        <taxon>Methanobacteriaceae</taxon>
        <taxon>Methanobacterium</taxon>
    </lineage>
</organism>
<name>A0A2A2H952_METBR</name>
<dbReference type="EMBL" id="LMVM01000001">
    <property type="protein sequence ID" value="PAV05991.1"/>
    <property type="molecule type" value="Genomic_DNA"/>
</dbReference>
<sequence>MKVTDNVYALDSTKGNYAYLIFGEEIILIDTGRPGQGKGILNDLKSVGIEPQDVKHILITHHDVDHIGSLAFLQQATGAKIWASKEDIPYIYGEKNRPGIKKLISYIMRVKKPENINLYPEDGKMGDIVVIAAPGHTPGHVCIIYNGVLFAGDLFRTSKGKIAPMKSFMNWNDSVLKESLVKIDNYDFEWICPAHGEPLKRNGQLKELY</sequence>
<comment type="caution">
    <text evidence="2">The sequence shown here is derived from an EMBL/GenBank/DDBJ whole genome shotgun (WGS) entry which is preliminary data.</text>
</comment>
<protein>
    <submittedName>
        <fullName evidence="2">Hydrolase</fullName>
    </submittedName>
</protein>
<dbReference type="SMART" id="SM00849">
    <property type="entry name" value="Lactamase_B"/>
    <property type="match status" value="1"/>
</dbReference>
<dbReference type="Pfam" id="PF00753">
    <property type="entry name" value="Lactamase_B"/>
    <property type="match status" value="1"/>
</dbReference>
<evidence type="ECO:0000259" key="1">
    <source>
        <dbReference type="SMART" id="SM00849"/>
    </source>
</evidence>
<proteinExistence type="predicted"/>
<keyword evidence="2" id="KW-0378">Hydrolase</keyword>